<name>A0A645BZ20_9ZZZZ</name>
<organism evidence="1">
    <name type="scientific">bioreactor metagenome</name>
    <dbReference type="NCBI Taxonomy" id="1076179"/>
    <lineage>
        <taxon>unclassified sequences</taxon>
        <taxon>metagenomes</taxon>
        <taxon>ecological metagenomes</taxon>
    </lineage>
</organism>
<protein>
    <submittedName>
        <fullName evidence="1">Uncharacterized protein</fullName>
    </submittedName>
</protein>
<accession>A0A645BZ20</accession>
<dbReference type="AlphaFoldDB" id="A0A645BZ20"/>
<proteinExistence type="predicted"/>
<gene>
    <name evidence="1" type="ORF">SDC9_117700</name>
</gene>
<dbReference type="EMBL" id="VSSQ01023656">
    <property type="protein sequence ID" value="MPM70740.1"/>
    <property type="molecule type" value="Genomic_DNA"/>
</dbReference>
<reference evidence="1" key="1">
    <citation type="submission" date="2019-08" db="EMBL/GenBank/DDBJ databases">
        <authorList>
            <person name="Kucharzyk K."/>
            <person name="Murdoch R.W."/>
            <person name="Higgins S."/>
            <person name="Loffler F."/>
        </authorList>
    </citation>
    <scope>NUCLEOTIDE SEQUENCE</scope>
</reference>
<sequence>MFLLGKDPRDQDFPSLHSFDSTRRHIAGLDDCGEWRLQRVVARKSKPILFGGKVHLHESELPVN</sequence>
<evidence type="ECO:0000313" key="1">
    <source>
        <dbReference type="EMBL" id="MPM70740.1"/>
    </source>
</evidence>
<comment type="caution">
    <text evidence="1">The sequence shown here is derived from an EMBL/GenBank/DDBJ whole genome shotgun (WGS) entry which is preliminary data.</text>
</comment>